<feature type="domain" description="Tyr recombinase" evidence="5">
    <location>
        <begin position="162"/>
        <end position="336"/>
    </location>
</feature>
<evidence type="ECO:0000256" key="1">
    <source>
        <dbReference type="ARBA" id="ARBA00022908"/>
    </source>
</evidence>
<dbReference type="KEGG" id="adv:DJ533_12135"/>
<dbReference type="RefSeq" id="WP_065992727.1">
    <property type="nucleotide sequence ID" value="NZ_CP029397.2"/>
</dbReference>
<dbReference type="InterPro" id="IPR050090">
    <property type="entry name" value="Tyrosine_recombinase_XerCD"/>
</dbReference>
<evidence type="ECO:0000313" key="7">
    <source>
        <dbReference type="EMBL" id="AWL29261.1"/>
    </source>
</evidence>
<protein>
    <submittedName>
        <fullName evidence="7">Site-specific integrase</fullName>
    </submittedName>
</protein>
<dbReference type="InterPro" id="IPR002104">
    <property type="entry name" value="Integrase_catalytic"/>
</dbReference>
<dbReference type="Gene3D" id="1.10.150.130">
    <property type="match status" value="1"/>
</dbReference>
<evidence type="ECO:0000313" key="8">
    <source>
        <dbReference type="Proteomes" id="UP000245977"/>
    </source>
</evidence>
<dbReference type="InterPro" id="IPR057084">
    <property type="entry name" value="Int_N"/>
</dbReference>
<dbReference type="GO" id="GO:0003677">
    <property type="term" value="F:DNA binding"/>
    <property type="evidence" value="ECO:0007669"/>
    <property type="project" value="UniProtKB-UniRule"/>
</dbReference>
<dbReference type="OrthoDB" id="9057547at2"/>
<evidence type="ECO:0000259" key="5">
    <source>
        <dbReference type="PROSITE" id="PS51898"/>
    </source>
</evidence>
<dbReference type="InterPro" id="IPR010998">
    <property type="entry name" value="Integrase_recombinase_N"/>
</dbReference>
<dbReference type="PANTHER" id="PTHR30349">
    <property type="entry name" value="PHAGE INTEGRASE-RELATED"/>
    <property type="match status" value="1"/>
</dbReference>
<dbReference type="PROSITE" id="PS51900">
    <property type="entry name" value="CB"/>
    <property type="match status" value="1"/>
</dbReference>
<dbReference type="Pfam" id="PF24624">
    <property type="entry name" value="Int_N"/>
    <property type="match status" value="1"/>
</dbReference>
<dbReference type="GO" id="GO:0015074">
    <property type="term" value="P:DNA integration"/>
    <property type="evidence" value="ECO:0007669"/>
    <property type="project" value="UniProtKB-KW"/>
</dbReference>
<dbReference type="PANTHER" id="PTHR30349:SF94">
    <property type="entry name" value="INTEGRASE_RECOMBINASE HI_1414-RELATED"/>
    <property type="match status" value="1"/>
</dbReference>
<dbReference type="InterPro" id="IPR044068">
    <property type="entry name" value="CB"/>
</dbReference>
<keyword evidence="1" id="KW-0229">DNA integration</keyword>
<dbReference type="STRING" id="1871111.GCA_001704615_01391"/>
<dbReference type="EMBL" id="CP029397">
    <property type="protein sequence ID" value="AWL29261.1"/>
    <property type="molecule type" value="Genomic_DNA"/>
</dbReference>
<dbReference type="InterPro" id="IPR013762">
    <property type="entry name" value="Integrase-like_cat_sf"/>
</dbReference>
<reference evidence="7" key="1">
    <citation type="submission" date="2019-08" db="EMBL/GenBank/DDBJ databases">
        <title>The complete genome of Acinetobacter defluvii strain WCHAD010030.</title>
        <authorList>
            <person name="Hu Y."/>
            <person name="Qin J."/>
            <person name="Feng Y."/>
            <person name="Zong Z."/>
        </authorList>
    </citation>
    <scope>NUCLEOTIDE SEQUENCE</scope>
    <source>
        <strain evidence="7">WCHA30</strain>
    </source>
</reference>
<dbReference type="AlphaFoldDB" id="A0A2S2FE63"/>
<organism evidence="7 8">
    <name type="scientific">Acinetobacter defluvii</name>
    <dbReference type="NCBI Taxonomy" id="1871111"/>
    <lineage>
        <taxon>Bacteria</taxon>
        <taxon>Pseudomonadati</taxon>
        <taxon>Pseudomonadota</taxon>
        <taxon>Gammaproteobacteria</taxon>
        <taxon>Moraxellales</taxon>
        <taxon>Moraxellaceae</taxon>
        <taxon>Acinetobacter</taxon>
    </lineage>
</organism>
<keyword evidence="8" id="KW-1185">Reference proteome</keyword>
<sequence length="338" mass="39468">MQKPVKRGNAWRIQVKYKHLRDAATRDTPEECTQWAYKRLIELQLEYEKELENLNKPKCTLRELFHLYYEKCGQFKKSKEYTRNHLKWLDRYYGDLVDKSIHEITPKLITENRDRRLKMVQPATVHREMSLGSVVFTFAVREAFLIPSNPFNLVKKPIRSQSRQNRISQTQIEQILKGLDNYHENMVPNTPGHFVAWSFLFALETAMRKGEILGIHKEHDHGDYVHLPDTKNGTSRDVPLSHKARKLLDLLPNRKGGLIPHSSNSFRLLWQRNLKRIGLDGDLTFHDTRHEAITRMVNNQKLPVEILAKVTGHKTLSVLVNTYYNPTASEIAKMLNAA</sequence>
<name>A0A2S2FE63_9GAMM</name>
<gene>
    <name evidence="7" type="ORF">DJ533_12135</name>
</gene>
<dbReference type="Gene3D" id="1.10.443.10">
    <property type="entry name" value="Intergrase catalytic core"/>
    <property type="match status" value="1"/>
</dbReference>
<dbReference type="InterPro" id="IPR011010">
    <property type="entry name" value="DNA_brk_join_enz"/>
</dbReference>
<keyword evidence="2 4" id="KW-0238">DNA-binding</keyword>
<keyword evidence="3" id="KW-0233">DNA recombination</keyword>
<dbReference type="CDD" id="cd00796">
    <property type="entry name" value="INT_Rci_Hp1_C"/>
    <property type="match status" value="1"/>
</dbReference>
<dbReference type="GO" id="GO:0006310">
    <property type="term" value="P:DNA recombination"/>
    <property type="evidence" value="ECO:0007669"/>
    <property type="project" value="UniProtKB-KW"/>
</dbReference>
<evidence type="ECO:0000256" key="3">
    <source>
        <dbReference type="ARBA" id="ARBA00023172"/>
    </source>
</evidence>
<dbReference type="PROSITE" id="PS51898">
    <property type="entry name" value="TYR_RECOMBINASE"/>
    <property type="match status" value="1"/>
</dbReference>
<evidence type="ECO:0000259" key="6">
    <source>
        <dbReference type="PROSITE" id="PS51900"/>
    </source>
</evidence>
<evidence type="ECO:0000256" key="2">
    <source>
        <dbReference type="ARBA" id="ARBA00023125"/>
    </source>
</evidence>
<proteinExistence type="predicted"/>
<accession>A0A2S2FE63</accession>
<feature type="domain" description="Core-binding (CB)" evidence="6">
    <location>
        <begin position="56"/>
        <end position="140"/>
    </location>
</feature>
<dbReference type="Proteomes" id="UP000245977">
    <property type="component" value="Chromosome"/>
</dbReference>
<dbReference type="Pfam" id="PF00589">
    <property type="entry name" value="Phage_integrase"/>
    <property type="match status" value="1"/>
</dbReference>
<evidence type="ECO:0000256" key="4">
    <source>
        <dbReference type="PROSITE-ProRule" id="PRU01248"/>
    </source>
</evidence>
<dbReference type="SUPFAM" id="SSF56349">
    <property type="entry name" value="DNA breaking-rejoining enzymes"/>
    <property type="match status" value="1"/>
</dbReference>